<organism evidence="1 2">
    <name type="scientific">Sphingomonas astaxanthinifaciens DSM 22298</name>
    <dbReference type="NCBI Taxonomy" id="1123267"/>
    <lineage>
        <taxon>Bacteria</taxon>
        <taxon>Pseudomonadati</taxon>
        <taxon>Pseudomonadota</taxon>
        <taxon>Alphaproteobacteria</taxon>
        <taxon>Sphingomonadales</taxon>
        <taxon>Sphingomonadaceae</taxon>
        <taxon>Sphingomonas</taxon>
    </lineage>
</organism>
<sequence length="393" mass="40520">MPGQGGAGGTRLWWRWPAASVLVLAGVQAVRTAVVEGLSDSRPALAHAVWSSHPKPTLALALGEIGTAAREGQSPPPQALEAIRRVGLSEPLAAEPLLVAGTQALAAGNRKEAERLLEAALRRDPRSTAAHFLLADLLIRQQRLAEALGHVGALGRRLGAATIGFAGALADYLRQPGALAKVAPVLGNDPALRQQVLERLANDPASTPLLVALARPDDADRAWLVRATDVRLGAGNVEGARRLLARAGVSGGGTALSSWAPGAGGPLTWRFITSSAGVAEAVAGGPVRLVYYGREDTALADHVLLLPAGSYRLRSSFAGKVPAGTFEWRLACLGTGKPATVLPIGGNDNDSALSVAPDCAAQKLSLWARMGDFPQTVSTELSRVSLVGAGTAS</sequence>
<dbReference type="EMBL" id="BSOO01000005">
    <property type="protein sequence ID" value="GLR47034.1"/>
    <property type="molecule type" value="Genomic_DNA"/>
</dbReference>
<protein>
    <recommendedName>
        <fullName evidence="3">Tetratricopeptide repeat protein</fullName>
    </recommendedName>
</protein>
<dbReference type="SUPFAM" id="SSF48452">
    <property type="entry name" value="TPR-like"/>
    <property type="match status" value="1"/>
</dbReference>
<comment type="caution">
    <text evidence="1">The sequence shown here is derived from an EMBL/GenBank/DDBJ whole genome shotgun (WGS) entry which is preliminary data.</text>
</comment>
<accession>A0ABQ5Z8B3</accession>
<proteinExistence type="predicted"/>
<dbReference type="Gene3D" id="1.25.40.10">
    <property type="entry name" value="Tetratricopeptide repeat domain"/>
    <property type="match status" value="1"/>
</dbReference>
<keyword evidence="2" id="KW-1185">Reference proteome</keyword>
<evidence type="ECO:0000313" key="1">
    <source>
        <dbReference type="EMBL" id="GLR47034.1"/>
    </source>
</evidence>
<gene>
    <name evidence="1" type="ORF">GCM10007925_07450</name>
</gene>
<name>A0ABQ5Z8B3_9SPHN</name>
<dbReference type="RefSeq" id="WP_029942237.1">
    <property type="nucleotide sequence ID" value="NZ_BSOO01000005.1"/>
</dbReference>
<evidence type="ECO:0008006" key="3">
    <source>
        <dbReference type="Google" id="ProtNLM"/>
    </source>
</evidence>
<dbReference type="Pfam" id="PF13432">
    <property type="entry name" value="TPR_16"/>
    <property type="match status" value="1"/>
</dbReference>
<evidence type="ECO:0000313" key="2">
    <source>
        <dbReference type="Proteomes" id="UP001156703"/>
    </source>
</evidence>
<dbReference type="Proteomes" id="UP001156703">
    <property type="component" value="Unassembled WGS sequence"/>
</dbReference>
<reference evidence="2" key="1">
    <citation type="journal article" date="2019" name="Int. J. Syst. Evol. Microbiol.">
        <title>The Global Catalogue of Microorganisms (GCM) 10K type strain sequencing project: providing services to taxonomists for standard genome sequencing and annotation.</title>
        <authorList>
            <consortium name="The Broad Institute Genomics Platform"/>
            <consortium name="The Broad Institute Genome Sequencing Center for Infectious Disease"/>
            <person name="Wu L."/>
            <person name="Ma J."/>
        </authorList>
    </citation>
    <scope>NUCLEOTIDE SEQUENCE [LARGE SCALE GENOMIC DNA]</scope>
    <source>
        <strain evidence="2">NBRC 102146</strain>
    </source>
</reference>
<dbReference type="InterPro" id="IPR011990">
    <property type="entry name" value="TPR-like_helical_dom_sf"/>
</dbReference>